<dbReference type="SMART" id="SM00487">
    <property type="entry name" value="DEXDc"/>
    <property type="match status" value="1"/>
</dbReference>
<feature type="domain" description="Helicase ATP-binding" evidence="7">
    <location>
        <begin position="14"/>
        <end position="276"/>
    </location>
</feature>
<dbReference type="InterPro" id="IPR011545">
    <property type="entry name" value="DEAD/DEAH_box_helicase_dom"/>
</dbReference>
<dbReference type="AlphaFoldDB" id="A0A377JGQ6"/>
<dbReference type="GO" id="GO:0006281">
    <property type="term" value="P:DNA repair"/>
    <property type="evidence" value="ECO:0007669"/>
    <property type="project" value="TreeGrafter"/>
</dbReference>
<dbReference type="Gene3D" id="3.40.50.300">
    <property type="entry name" value="P-loop containing nucleotide triphosphate hydrolases"/>
    <property type="match status" value="1"/>
</dbReference>
<dbReference type="InterPro" id="IPR014001">
    <property type="entry name" value="Helicase_ATP-bd"/>
</dbReference>
<keyword evidence="4" id="KW-0067">ATP-binding</keyword>
<dbReference type="PANTHER" id="PTHR11472">
    <property type="entry name" value="DNA REPAIR DEAD HELICASE RAD3/XP-D SUBFAMILY MEMBER"/>
    <property type="match status" value="1"/>
</dbReference>
<dbReference type="GO" id="GO:0043139">
    <property type="term" value="F:5'-3' DNA helicase activity"/>
    <property type="evidence" value="ECO:0007669"/>
    <property type="project" value="UniProtKB-EC"/>
</dbReference>
<dbReference type="PANTHER" id="PTHR11472:SF34">
    <property type="entry name" value="REGULATOR OF TELOMERE ELONGATION HELICASE 1"/>
    <property type="match status" value="1"/>
</dbReference>
<comment type="cofactor">
    <cofactor evidence="1">
        <name>[4Fe-4S] cluster</name>
        <dbReference type="ChEBI" id="CHEBI:49883"/>
    </cofactor>
</comment>
<organism evidence="8 9">
    <name type="scientific">Haemophilus parainfluenzae</name>
    <dbReference type="NCBI Taxonomy" id="729"/>
    <lineage>
        <taxon>Bacteria</taxon>
        <taxon>Pseudomonadati</taxon>
        <taxon>Pseudomonadota</taxon>
        <taxon>Gammaproteobacteria</taxon>
        <taxon>Pasteurellales</taxon>
        <taxon>Pasteurellaceae</taxon>
        <taxon>Haemophilus</taxon>
    </lineage>
</organism>
<dbReference type="FunFam" id="3.40.50.300:FF:000499">
    <property type="entry name" value="ATP-dependent DNA helicase"/>
    <property type="match status" value="1"/>
</dbReference>
<dbReference type="Pfam" id="PF06733">
    <property type="entry name" value="DEAD_2"/>
    <property type="match status" value="1"/>
</dbReference>
<keyword evidence="8" id="KW-0347">Helicase</keyword>
<dbReference type="GO" id="GO:0016887">
    <property type="term" value="F:ATP hydrolysis activity"/>
    <property type="evidence" value="ECO:0007669"/>
    <property type="project" value="RHEA"/>
</dbReference>
<keyword evidence="3 8" id="KW-0378">Hydrolase</keyword>
<keyword evidence="2" id="KW-0547">Nucleotide-binding</keyword>
<evidence type="ECO:0000256" key="3">
    <source>
        <dbReference type="ARBA" id="ARBA00022801"/>
    </source>
</evidence>
<evidence type="ECO:0000256" key="6">
    <source>
        <dbReference type="ARBA" id="ARBA00048954"/>
    </source>
</evidence>
<protein>
    <recommendedName>
        <fullName evidence="5">DNA 5'-3' helicase</fullName>
        <ecNumber evidence="5">5.6.2.3</ecNumber>
    </recommendedName>
</protein>
<dbReference type="Pfam" id="PF00270">
    <property type="entry name" value="DEAD"/>
    <property type="match status" value="1"/>
</dbReference>
<accession>A0A377JGQ6</accession>
<comment type="catalytic activity">
    <reaction evidence="6">
        <text>ATP + H2O = ADP + phosphate + H(+)</text>
        <dbReference type="Rhea" id="RHEA:13065"/>
        <dbReference type="ChEBI" id="CHEBI:15377"/>
        <dbReference type="ChEBI" id="CHEBI:15378"/>
        <dbReference type="ChEBI" id="CHEBI:30616"/>
        <dbReference type="ChEBI" id="CHEBI:43474"/>
        <dbReference type="ChEBI" id="CHEBI:456216"/>
        <dbReference type="EC" id="5.6.2.3"/>
    </reaction>
</comment>
<dbReference type="Proteomes" id="UP000254186">
    <property type="component" value="Unassembled WGS sequence"/>
</dbReference>
<dbReference type="EMBL" id="UGHY01000002">
    <property type="protein sequence ID" value="STP02732.1"/>
    <property type="molecule type" value="Genomic_DNA"/>
</dbReference>
<evidence type="ECO:0000259" key="7">
    <source>
        <dbReference type="PROSITE" id="PS51193"/>
    </source>
</evidence>
<dbReference type="InterPro" id="IPR010614">
    <property type="entry name" value="RAD3-like_helicase_DEAD"/>
</dbReference>
<dbReference type="InterPro" id="IPR027417">
    <property type="entry name" value="P-loop_NTPase"/>
</dbReference>
<proteinExistence type="predicted"/>
<evidence type="ECO:0000313" key="8">
    <source>
        <dbReference type="EMBL" id="STP02732.1"/>
    </source>
</evidence>
<evidence type="ECO:0000256" key="1">
    <source>
        <dbReference type="ARBA" id="ARBA00001966"/>
    </source>
</evidence>
<name>A0A377JGQ6_HAEPA</name>
<gene>
    <name evidence="8" type="primary">dinG_2</name>
    <name evidence="8" type="ORF">NCTC10672_00127</name>
</gene>
<evidence type="ECO:0000256" key="5">
    <source>
        <dbReference type="ARBA" id="ARBA00044969"/>
    </source>
</evidence>
<dbReference type="PROSITE" id="PS51193">
    <property type="entry name" value="HELICASE_ATP_BIND_2"/>
    <property type="match status" value="1"/>
</dbReference>
<evidence type="ECO:0000256" key="4">
    <source>
        <dbReference type="ARBA" id="ARBA00022840"/>
    </source>
</evidence>
<dbReference type="GO" id="GO:0005524">
    <property type="term" value="F:ATP binding"/>
    <property type="evidence" value="ECO:0007669"/>
    <property type="project" value="UniProtKB-KW"/>
</dbReference>
<evidence type="ECO:0000256" key="2">
    <source>
        <dbReference type="ARBA" id="ARBA00022741"/>
    </source>
</evidence>
<dbReference type="GO" id="GO:0003677">
    <property type="term" value="F:DNA binding"/>
    <property type="evidence" value="ECO:0007669"/>
    <property type="project" value="InterPro"/>
</dbReference>
<reference evidence="8 9" key="1">
    <citation type="submission" date="2018-06" db="EMBL/GenBank/DDBJ databases">
        <authorList>
            <consortium name="Pathogen Informatics"/>
            <person name="Doyle S."/>
        </authorList>
    </citation>
    <scope>NUCLEOTIDE SEQUENCE [LARGE SCALE GENOMIC DNA]</scope>
    <source>
        <strain evidence="8 9">NCTC10672</strain>
    </source>
</reference>
<dbReference type="EC" id="5.6.2.3" evidence="5"/>
<dbReference type="InterPro" id="IPR014013">
    <property type="entry name" value="Helic_SF1/SF2_ATP-bd_DinG/Rad3"/>
</dbReference>
<dbReference type="InterPro" id="IPR045028">
    <property type="entry name" value="DinG/Rad3-like"/>
</dbReference>
<sequence length="329" mass="36530">MKKQISKIFSSDGELSKNIKGFKPRAEQLEMAQSVGYAIQNKRPLVVEAGTGTGKTFAYLAPALIAGKKTIISTGSKNLQDQLFSRDLPAIKKALNYSGKIALLKGRSNYLCLERLDQVIAQGVLGDKSILADLSKVRKWNNATKTGDLTECIELAEDSPILPQLTSTAESCLGTDCPNYAECYVAQARKKALNADLVVVNHHLFFADMAVKESGFGELIPNAEVIIFDEAHQLPDIASQYFGQSLTSRQLFDLCKDINIVYRTELKDMPQLGTTADTLLKVIQDFRLLLGKEISEEIGVSYLSKVLLKNRLNYYKKKLSFFLKLSRLH</sequence>
<dbReference type="SUPFAM" id="SSF52540">
    <property type="entry name" value="P-loop containing nucleoside triphosphate hydrolases"/>
    <property type="match status" value="1"/>
</dbReference>
<evidence type="ECO:0000313" key="9">
    <source>
        <dbReference type="Proteomes" id="UP000254186"/>
    </source>
</evidence>